<proteinExistence type="predicted"/>
<dbReference type="EMBL" id="KN831832">
    <property type="protein sequence ID" value="KIM35085.1"/>
    <property type="molecule type" value="Genomic_DNA"/>
</dbReference>
<reference evidence="2 3" key="1">
    <citation type="submission" date="2014-04" db="EMBL/GenBank/DDBJ databases">
        <authorList>
            <consortium name="DOE Joint Genome Institute"/>
            <person name="Kuo A."/>
            <person name="Gay G."/>
            <person name="Dore J."/>
            <person name="Kohler A."/>
            <person name="Nagy L.G."/>
            <person name="Floudas D."/>
            <person name="Copeland A."/>
            <person name="Barry K.W."/>
            <person name="Cichocki N."/>
            <person name="Veneault-Fourrey C."/>
            <person name="LaButti K."/>
            <person name="Lindquist E.A."/>
            <person name="Lipzen A."/>
            <person name="Lundell T."/>
            <person name="Morin E."/>
            <person name="Murat C."/>
            <person name="Sun H."/>
            <person name="Tunlid A."/>
            <person name="Henrissat B."/>
            <person name="Grigoriev I.V."/>
            <person name="Hibbett D.S."/>
            <person name="Martin F."/>
            <person name="Nordberg H.P."/>
            <person name="Cantor M.N."/>
            <person name="Hua S.X."/>
        </authorList>
    </citation>
    <scope>NUCLEOTIDE SEQUENCE [LARGE SCALE GENOMIC DNA]</scope>
    <source>
        <strain evidence="3">h7</strain>
    </source>
</reference>
<protein>
    <submittedName>
        <fullName evidence="2">Uncharacterized protein</fullName>
    </submittedName>
</protein>
<feature type="transmembrane region" description="Helical" evidence="1">
    <location>
        <begin position="103"/>
        <end position="124"/>
    </location>
</feature>
<evidence type="ECO:0000313" key="3">
    <source>
        <dbReference type="Proteomes" id="UP000053424"/>
    </source>
</evidence>
<keyword evidence="1" id="KW-1133">Transmembrane helix</keyword>
<dbReference type="AlphaFoldDB" id="A0A0C3BE67"/>
<evidence type="ECO:0000313" key="2">
    <source>
        <dbReference type="EMBL" id="KIM35085.1"/>
    </source>
</evidence>
<dbReference type="OrthoDB" id="4776612at2759"/>
<dbReference type="Proteomes" id="UP000053424">
    <property type="component" value="Unassembled WGS sequence"/>
</dbReference>
<gene>
    <name evidence="2" type="ORF">M413DRAFT_32794</name>
</gene>
<dbReference type="HOGENOM" id="CLU_636226_0_0_1"/>
<reference evidence="3" key="2">
    <citation type="submission" date="2015-01" db="EMBL/GenBank/DDBJ databases">
        <title>Evolutionary Origins and Diversification of the Mycorrhizal Mutualists.</title>
        <authorList>
            <consortium name="DOE Joint Genome Institute"/>
            <consortium name="Mycorrhizal Genomics Consortium"/>
            <person name="Kohler A."/>
            <person name="Kuo A."/>
            <person name="Nagy L.G."/>
            <person name="Floudas D."/>
            <person name="Copeland A."/>
            <person name="Barry K.W."/>
            <person name="Cichocki N."/>
            <person name="Veneault-Fourrey C."/>
            <person name="LaButti K."/>
            <person name="Lindquist E.A."/>
            <person name="Lipzen A."/>
            <person name="Lundell T."/>
            <person name="Morin E."/>
            <person name="Murat C."/>
            <person name="Riley R."/>
            <person name="Ohm R."/>
            <person name="Sun H."/>
            <person name="Tunlid A."/>
            <person name="Henrissat B."/>
            <person name="Grigoriev I.V."/>
            <person name="Hibbett D.S."/>
            <person name="Martin F."/>
        </authorList>
    </citation>
    <scope>NUCLEOTIDE SEQUENCE [LARGE SCALE GENOMIC DNA]</scope>
    <source>
        <strain evidence="3">h7</strain>
    </source>
</reference>
<feature type="transmembrane region" description="Helical" evidence="1">
    <location>
        <begin position="130"/>
        <end position="153"/>
    </location>
</feature>
<sequence>MGQGISDVFYPDNPNRRARAEQLRADILAYCNSYEEIKTARDKLLKEIGPRLATLLKNEGYDTPEALDAKVKSILTGDNLAQYLRVKCEHDVHSELERTIFSISSYISIGSGVFLGGLALLGIITGGTAFAILGGVAVALAAVAGILALLDVFEGDRERSNLREVIYKLGPERVKARRAQMMMQAISDWTVYIKQCLDSAAIRRNPRLIAEIWEGDFKVDFAKSEHRPVTEWLIDQDRQRGAWTNEDGDWMDQYSGRFFSVSKGVGSTSSPTHISSAEISYAVDMTGRSSSTSTILRHEEYQTASRLSSETYPIAALPSRKKAHFPTRDQEALQELYIMAPDERPKVVLQRNRKTPIYMVVLEAAQELCIAEDRKGEKWEFMPETVTKKGAGIALSEKFFMISAWWISHPASDRRTSNVGGIPKP</sequence>
<accession>A0A0C3BE67</accession>
<organism evidence="2 3">
    <name type="scientific">Hebeloma cylindrosporum</name>
    <dbReference type="NCBI Taxonomy" id="76867"/>
    <lineage>
        <taxon>Eukaryota</taxon>
        <taxon>Fungi</taxon>
        <taxon>Dikarya</taxon>
        <taxon>Basidiomycota</taxon>
        <taxon>Agaricomycotina</taxon>
        <taxon>Agaricomycetes</taxon>
        <taxon>Agaricomycetidae</taxon>
        <taxon>Agaricales</taxon>
        <taxon>Agaricineae</taxon>
        <taxon>Hymenogastraceae</taxon>
        <taxon>Hebeloma</taxon>
    </lineage>
</organism>
<keyword evidence="3" id="KW-1185">Reference proteome</keyword>
<keyword evidence="1" id="KW-0812">Transmembrane</keyword>
<evidence type="ECO:0000256" key="1">
    <source>
        <dbReference type="SAM" id="Phobius"/>
    </source>
</evidence>
<name>A0A0C3BE67_HEBCY</name>
<keyword evidence="1" id="KW-0472">Membrane</keyword>